<evidence type="ECO:0000313" key="2">
    <source>
        <dbReference type="EMBL" id="CAA7271844.1"/>
    </source>
</evidence>
<evidence type="ECO:0000256" key="1">
    <source>
        <dbReference type="SAM" id="Phobius"/>
    </source>
</evidence>
<name>A0A8S0XUE1_CYCAE</name>
<keyword evidence="1" id="KW-1133">Transmembrane helix</keyword>
<keyword evidence="1" id="KW-0472">Membrane</keyword>
<reference evidence="2 3" key="1">
    <citation type="submission" date="2020-01" db="EMBL/GenBank/DDBJ databases">
        <authorList>
            <person name="Gupta K D."/>
        </authorList>
    </citation>
    <scope>NUCLEOTIDE SEQUENCE [LARGE SCALE GENOMIC DNA]</scope>
</reference>
<dbReference type="AlphaFoldDB" id="A0A8S0XUE1"/>
<protein>
    <submittedName>
        <fullName evidence="2">Uncharacterized protein</fullName>
    </submittedName>
</protein>
<dbReference type="OrthoDB" id="3270336at2759"/>
<organism evidence="2 3">
    <name type="scientific">Cyclocybe aegerita</name>
    <name type="common">Black poplar mushroom</name>
    <name type="synonym">Agrocybe aegerita</name>
    <dbReference type="NCBI Taxonomy" id="1973307"/>
    <lineage>
        <taxon>Eukaryota</taxon>
        <taxon>Fungi</taxon>
        <taxon>Dikarya</taxon>
        <taxon>Basidiomycota</taxon>
        <taxon>Agaricomycotina</taxon>
        <taxon>Agaricomycetes</taxon>
        <taxon>Agaricomycetidae</taxon>
        <taxon>Agaricales</taxon>
        <taxon>Agaricineae</taxon>
        <taxon>Bolbitiaceae</taxon>
        <taxon>Cyclocybe</taxon>
    </lineage>
</organism>
<accession>A0A8S0XUE1</accession>
<proteinExistence type="predicted"/>
<keyword evidence="1" id="KW-0812">Transmembrane</keyword>
<evidence type="ECO:0000313" key="3">
    <source>
        <dbReference type="Proteomes" id="UP000467700"/>
    </source>
</evidence>
<comment type="caution">
    <text evidence="2">The sequence shown here is derived from an EMBL/GenBank/DDBJ whole genome shotgun (WGS) entry which is preliminary data.</text>
</comment>
<dbReference type="EMBL" id="CACVBS010000115">
    <property type="protein sequence ID" value="CAA7271844.1"/>
    <property type="molecule type" value="Genomic_DNA"/>
</dbReference>
<sequence>MSNDSLTIHMCYMTQTTNAISGPLLLASGCLIFPLQARMLYERYRFQCHSESDALPARPSASPYAILEILGCYNQLIDRDQVHTRHDVYIAYTVQNFKFVECAYADRGQVFILTEYGTINTRGPIVIVYDPFVTLALYRTACLSDMRDVMGVAVRLGARFNLVHAIPNNSPPMTTCRRKHVCMQGHRYASYVRCHNVFLRNERGHIAIKAGGLMARLAVGTVNPNNIYNSAIAGGDRKIAMFGCLLYLPMFKEAVLMVADTRHLGGLWQDQLEQNAVDRAPTKTEWRERLCPVLAASRHLMDGCCKHAYRFMTERM</sequence>
<dbReference type="Proteomes" id="UP000467700">
    <property type="component" value="Unassembled WGS sequence"/>
</dbReference>
<feature type="transmembrane region" description="Helical" evidence="1">
    <location>
        <begin position="20"/>
        <end position="37"/>
    </location>
</feature>
<keyword evidence="3" id="KW-1185">Reference proteome</keyword>
<gene>
    <name evidence="2" type="ORF">AAE3_LOCUS14076</name>
</gene>